<organism evidence="1 2">
    <name type="scientific">Mesorhizobium tamadayense</name>
    <dbReference type="NCBI Taxonomy" id="425306"/>
    <lineage>
        <taxon>Bacteria</taxon>
        <taxon>Pseudomonadati</taxon>
        <taxon>Pseudomonadota</taxon>
        <taxon>Alphaproteobacteria</taxon>
        <taxon>Hyphomicrobiales</taxon>
        <taxon>Phyllobacteriaceae</taxon>
        <taxon>Mesorhizobium</taxon>
    </lineage>
</organism>
<evidence type="ECO:0008006" key="3">
    <source>
        <dbReference type="Google" id="ProtNLM"/>
    </source>
</evidence>
<name>A0A3P3FUL4_9HYPH</name>
<dbReference type="RefSeq" id="WP_124998664.1">
    <property type="nucleotide sequence ID" value="NZ_RQXT01000012.1"/>
</dbReference>
<sequence>MGAYYDIVDAQVEMLPNSAQQFLNRRHKRDPDRETWNYYNYAYADGVVALADAIAGKVHKEELYLLPLYMLARHSMELSLKASLVEFPPHTGIPVDLEGHKLINLFKQLCDQVVALGFSIYHEWSWRTEEILQHIHVHDPNGDRFRYPERRDGKKFADMAITFEDLVRCHGVVTVFADASADELFAEKGIPLNQRK</sequence>
<dbReference type="Proteomes" id="UP000273786">
    <property type="component" value="Unassembled WGS sequence"/>
</dbReference>
<comment type="caution">
    <text evidence="1">The sequence shown here is derived from an EMBL/GenBank/DDBJ whole genome shotgun (WGS) entry which is preliminary data.</text>
</comment>
<proteinExistence type="predicted"/>
<protein>
    <recommendedName>
        <fullName evidence="3">HEPN domain-containing protein</fullName>
    </recommendedName>
</protein>
<dbReference type="EMBL" id="RQXT01000012">
    <property type="protein sequence ID" value="RRI02315.1"/>
    <property type="molecule type" value="Genomic_DNA"/>
</dbReference>
<reference evidence="1 2" key="1">
    <citation type="submission" date="2018-11" db="EMBL/GenBank/DDBJ databases">
        <title>the genome of Mesorhizobium tamadayense DSM 28320.</title>
        <authorList>
            <person name="Gao J."/>
        </authorList>
    </citation>
    <scope>NUCLEOTIDE SEQUENCE [LARGE SCALE GENOMIC DNA]</scope>
    <source>
        <strain evidence="1 2">DSM 28320</strain>
    </source>
</reference>
<dbReference type="AlphaFoldDB" id="A0A3P3FUL4"/>
<gene>
    <name evidence="1" type="ORF">EH240_12675</name>
</gene>
<dbReference type="OrthoDB" id="7833188at2"/>
<evidence type="ECO:0000313" key="1">
    <source>
        <dbReference type="EMBL" id="RRI02315.1"/>
    </source>
</evidence>
<keyword evidence="2" id="KW-1185">Reference proteome</keyword>
<evidence type="ECO:0000313" key="2">
    <source>
        <dbReference type="Proteomes" id="UP000273786"/>
    </source>
</evidence>
<accession>A0A3P3FUL4</accession>